<dbReference type="Gene3D" id="3.30.10.20">
    <property type="match status" value="1"/>
</dbReference>
<dbReference type="InterPro" id="IPR012338">
    <property type="entry name" value="Beta-lactam/transpept-like"/>
</dbReference>
<dbReference type="InterPro" id="IPR001460">
    <property type="entry name" value="PCN-bd_Tpept"/>
</dbReference>
<dbReference type="PROSITE" id="PS51178">
    <property type="entry name" value="PASTA"/>
    <property type="match status" value="1"/>
</dbReference>
<reference evidence="16" key="2">
    <citation type="submission" date="2021-03" db="EMBL/GenBank/DDBJ databases">
        <title>Human Oral Microbial Genomes.</title>
        <authorList>
            <person name="Johnston C.D."/>
            <person name="Chen T."/>
            <person name="Dewhirst F.E."/>
        </authorList>
    </citation>
    <scope>NUCLEOTIDE SEQUENCE</scope>
    <source>
        <strain evidence="16">F0714</strain>
    </source>
</reference>
<dbReference type="InterPro" id="IPR001264">
    <property type="entry name" value="Glyco_trans_51"/>
</dbReference>
<evidence type="ECO:0000256" key="14">
    <source>
        <dbReference type="SAM" id="MobiDB-lite"/>
    </source>
</evidence>
<keyword evidence="7" id="KW-0378">Hydrolase</keyword>
<gene>
    <name evidence="17" type="primary">ponA</name>
    <name evidence="16" type="ORF">J5A53_00625</name>
    <name evidence="17" type="ORF">NCTC12967_02976</name>
</gene>
<dbReference type="GO" id="GO:0071555">
    <property type="term" value="P:cell wall organization"/>
    <property type="evidence" value="ECO:0007669"/>
    <property type="project" value="UniProtKB-KW"/>
</dbReference>
<comment type="similarity">
    <text evidence="2">In the N-terminal section; belongs to the glycosyltransferase 51 family.</text>
</comment>
<feature type="compositionally biased region" description="Polar residues" evidence="14">
    <location>
        <begin position="784"/>
        <end position="793"/>
    </location>
</feature>
<keyword evidence="3" id="KW-0121">Carboxypeptidase</keyword>
<evidence type="ECO:0000256" key="6">
    <source>
        <dbReference type="ARBA" id="ARBA00022679"/>
    </source>
</evidence>
<keyword evidence="9" id="KW-0573">Peptidoglycan synthesis</keyword>
<protein>
    <submittedName>
        <fullName evidence="17">Penicillin-binding protein 1A/1B</fullName>
    </submittedName>
    <submittedName>
        <fullName evidence="16">Transglycosylase domain-containing protein</fullName>
    </submittedName>
</protein>
<evidence type="ECO:0000313" key="18">
    <source>
        <dbReference type="Proteomes" id="UP000273044"/>
    </source>
</evidence>
<dbReference type="Proteomes" id="UP000677180">
    <property type="component" value="Chromosome"/>
</dbReference>
<feature type="compositionally biased region" description="Pro residues" evidence="14">
    <location>
        <begin position="773"/>
        <end position="783"/>
    </location>
</feature>
<dbReference type="PANTHER" id="PTHR32282">
    <property type="entry name" value="BINDING PROTEIN TRANSPEPTIDASE, PUTATIVE-RELATED"/>
    <property type="match status" value="1"/>
</dbReference>
<evidence type="ECO:0000256" key="10">
    <source>
        <dbReference type="ARBA" id="ARBA00023268"/>
    </source>
</evidence>
<evidence type="ECO:0000256" key="5">
    <source>
        <dbReference type="ARBA" id="ARBA00022676"/>
    </source>
</evidence>
<dbReference type="Pfam" id="PF00905">
    <property type="entry name" value="Transpeptidase"/>
    <property type="match status" value="1"/>
</dbReference>
<keyword evidence="4" id="KW-0645">Protease</keyword>
<evidence type="ECO:0000256" key="1">
    <source>
        <dbReference type="ARBA" id="ARBA00007090"/>
    </source>
</evidence>
<keyword evidence="8" id="KW-0133">Cell shape</keyword>
<dbReference type="InterPro" id="IPR050396">
    <property type="entry name" value="Glycosyltr_51/Transpeptidase"/>
</dbReference>
<dbReference type="Proteomes" id="UP000273044">
    <property type="component" value="Chromosome"/>
</dbReference>
<evidence type="ECO:0000256" key="8">
    <source>
        <dbReference type="ARBA" id="ARBA00022960"/>
    </source>
</evidence>
<dbReference type="Gene3D" id="3.40.710.10">
    <property type="entry name" value="DD-peptidase/beta-lactamase superfamily"/>
    <property type="match status" value="1"/>
</dbReference>
<dbReference type="InterPro" id="IPR005543">
    <property type="entry name" value="PASTA_dom"/>
</dbReference>
<dbReference type="OrthoDB" id="9766909at2"/>
<dbReference type="Pfam" id="PF03793">
    <property type="entry name" value="PASTA"/>
    <property type="match status" value="1"/>
</dbReference>
<dbReference type="EMBL" id="LR134406">
    <property type="protein sequence ID" value="VEH71650.1"/>
    <property type="molecule type" value="Genomic_DNA"/>
</dbReference>
<dbReference type="EMBL" id="CP072385">
    <property type="protein sequence ID" value="QUC11247.1"/>
    <property type="molecule type" value="Genomic_DNA"/>
</dbReference>
<proteinExistence type="inferred from homology"/>
<organism evidence="17 18">
    <name type="scientific">Arachnia propionica</name>
    <dbReference type="NCBI Taxonomy" id="1750"/>
    <lineage>
        <taxon>Bacteria</taxon>
        <taxon>Bacillati</taxon>
        <taxon>Actinomycetota</taxon>
        <taxon>Actinomycetes</taxon>
        <taxon>Propionibacteriales</taxon>
        <taxon>Propionibacteriaceae</taxon>
        <taxon>Arachnia</taxon>
    </lineage>
</organism>
<keyword evidence="18" id="KW-1185">Reference proteome</keyword>
<feature type="domain" description="PASTA" evidence="15">
    <location>
        <begin position="698"/>
        <end position="762"/>
    </location>
</feature>
<comment type="catalytic activity">
    <reaction evidence="13">
        <text>[GlcNAc-(1-&gt;4)-Mur2Ac(oyl-L-Ala-gamma-D-Glu-L-Lys-D-Ala-D-Ala)](n)-di-trans,octa-cis-undecaprenyl diphosphate + beta-D-GlcNAc-(1-&gt;4)-Mur2Ac(oyl-L-Ala-gamma-D-Glu-L-Lys-D-Ala-D-Ala)-di-trans,octa-cis-undecaprenyl diphosphate = [GlcNAc-(1-&gt;4)-Mur2Ac(oyl-L-Ala-gamma-D-Glu-L-Lys-D-Ala-D-Ala)](n+1)-di-trans,octa-cis-undecaprenyl diphosphate + di-trans,octa-cis-undecaprenyl diphosphate + H(+)</text>
        <dbReference type="Rhea" id="RHEA:23708"/>
        <dbReference type="Rhea" id="RHEA-COMP:9602"/>
        <dbReference type="Rhea" id="RHEA-COMP:9603"/>
        <dbReference type="ChEBI" id="CHEBI:15378"/>
        <dbReference type="ChEBI" id="CHEBI:58405"/>
        <dbReference type="ChEBI" id="CHEBI:60033"/>
        <dbReference type="ChEBI" id="CHEBI:78435"/>
        <dbReference type="EC" id="2.4.99.28"/>
    </reaction>
</comment>
<keyword evidence="5" id="KW-0328">Glycosyltransferase</keyword>
<keyword evidence="11" id="KW-0961">Cell wall biogenesis/degradation</keyword>
<dbReference type="GO" id="GO:0008955">
    <property type="term" value="F:peptidoglycan glycosyltransferase activity"/>
    <property type="evidence" value="ECO:0007669"/>
    <property type="project" value="UniProtKB-EC"/>
</dbReference>
<comment type="similarity">
    <text evidence="1">In the C-terminal section; belongs to the transpeptidase family.</text>
</comment>
<evidence type="ECO:0000313" key="17">
    <source>
        <dbReference type="EMBL" id="VEH71650.1"/>
    </source>
</evidence>
<evidence type="ECO:0000256" key="2">
    <source>
        <dbReference type="ARBA" id="ARBA00007739"/>
    </source>
</evidence>
<dbReference type="GO" id="GO:0008658">
    <property type="term" value="F:penicillin binding"/>
    <property type="evidence" value="ECO:0007669"/>
    <property type="project" value="InterPro"/>
</dbReference>
<dbReference type="RefSeq" id="WP_110644234.1">
    <property type="nucleotide sequence ID" value="NZ_CAJZDL010000026.1"/>
</dbReference>
<evidence type="ECO:0000256" key="4">
    <source>
        <dbReference type="ARBA" id="ARBA00022670"/>
    </source>
</evidence>
<feature type="compositionally biased region" description="Low complexity" evidence="14">
    <location>
        <begin position="763"/>
        <end position="772"/>
    </location>
</feature>
<name>A0A3N4CYK3_9ACTN</name>
<reference evidence="17 18" key="1">
    <citation type="submission" date="2018-12" db="EMBL/GenBank/DDBJ databases">
        <authorList>
            <consortium name="Pathogen Informatics"/>
        </authorList>
    </citation>
    <scope>NUCLEOTIDE SEQUENCE [LARGE SCALE GENOMIC DNA]</scope>
    <source>
        <strain evidence="17 18">NCTC12967</strain>
    </source>
</reference>
<evidence type="ECO:0000256" key="7">
    <source>
        <dbReference type="ARBA" id="ARBA00022801"/>
    </source>
</evidence>
<keyword evidence="10" id="KW-0511">Multifunctional enzyme</keyword>
<evidence type="ECO:0000313" key="16">
    <source>
        <dbReference type="EMBL" id="QUC11247.1"/>
    </source>
</evidence>
<dbReference type="GO" id="GO:0006508">
    <property type="term" value="P:proteolysis"/>
    <property type="evidence" value="ECO:0007669"/>
    <property type="project" value="UniProtKB-KW"/>
</dbReference>
<dbReference type="GeneID" id="64408376"/>
<keyword evidence="6" id="KW-0808">Transferase</keyword>
<dbReference type="InterPro" id="IPR036950">
    <property type="entry name" value="PBP_transglycosylase"/>
</dbReference>
<dbReference type="GO" id="GO:0008360">
    <property type="term" value="P:regulation of cell shape"/>
    <property type="evidence" value="ECO:0007669"/>
    <property type="project" value="UniProtKB-KW"/>
</dbReference>
<dbReference type="CDD" id="cd06577">
    <property type="entry name" value="PASTA_pknB"/>
    <property type="match status" value="1"/>
</dbReference>
<evidence type="ECO:0000259" key="15">
    <source>
        <dbReference type="PROSITE" id="PS51178"/>
    </source>
</evidence>
<evidence type="ECO:0000256" key="9">
    <source>
        <dbReference type="ARBA" id="ARBA00022984"/>
    </source>
</evidence>
<dbReference type="GO" id="GO:0009002">
    <property type="term" value="F:serine-type D-Ala-D-Ala carboxypeptidase activity"/>
    <property type="evidence" value="ECO:0007669"/>
    <property type="project" value="UniProtKB-EC"/>
</dbReference>
<dbReference type="GO" id="GO:0030288">
    <property type="term" value="C:outer membrane-bounded periplasmic space"/>
    <property type="evidence" value="ECO:0007669"/>
    <property type="project" value="TreeGrafter"/>
</dbReference>
<dbReference type="SUPFAM" id="SSF53955">
    <property type="entry name" value="Lysozyme-like"/>
    <property type="match status" value="1"/>
</dbReference>
<feature type="region of interest" description="Disordered" evidence="14">
    <location>
        <begin position="760"/>
        <end position="793"/>
    </location>
</feature>
<evidence type="ECO:0000256" key="11">
    <source>
        <dbReference type="ARBA" id="ARBA00023316"/>
    </source>
</evidence>
<sequence>MKTRAPRSKGKSVAMFLAVSVLCGLLLSGLAVPFVALASGFTKAASDNMQYLPAEFETPPQSEKSKILMADGSELATFFEENRTYVALEQISPLMQKAQIAIEDHRFYEHGAIDIQGLGRAVIRTLSGSTQGASTLTQQYVKQVQIEAAKDRGDEEGVQAAQAVSIDRKIREMRYAMAVEERFSKNEILERYLNIAYYGDGAYGVEAAAHHYWNTTAKDLTLAQAAMLAGIVQNPVAFNPVKNPEKAIERRNQVLKRMASSEVGAITKEEADAAMQEGFDKSNLQTTPNGCTASQFPILCDYVVRTLTSDQMPSLGSTAEERTNRLKRGGLTIKTLIDPEAQQAAEAAVSQTVGAKDPVWGGSVLIQPSTGLITAMAQSRTKLGSGEGETWQNVNVSTQYGGIEGFQPGSTFKPFVIGAALEQGVPTSTTFDAPQTMQFKGQKFKNCEGTFTFQGSWEPKNYDKAYGVIDMLKAAQNSVNTYFIQLEAKVGICASIDMAQKLGVKLADGTDMRSMANYPSWVLGTAYVTPLSMAEAYATFANRGVHCNPIILQSVQAKDGTEIEIPSADCKKVIEPEVADGVNHVLSTVMTQGTGTRARMSDGRPQAGKTGTTDDAMSVWFAGYTPDMAGVSYIAVDNINPYYQNHRKSIDGMRLSTGTVLEGSGGKDAGGIWRAAMSAALKNVPHTSFEAPNQRVLEGEKVPIPSVAGMSYEQAKQTLEDAGFTTAKMEVFSPQPAGTYLGKISPSGSAAKFSTIRMQFSKGPQPTTAPTVGAPPVPSPGQPMPTTVPTGER</sequence>
<accession>A0A3N4CYK3</accession>
<evidence type="ECO:0000256" key="12">
    <source>
        <dbReference type="ARBA" id="ARBA00034000"/>
    </source>
</evidence>
<dbReference type="Pfam" id="PF00912">
    <property type="entry name" value="Transgly"/>
    <property type="match status" value="1"/>
</dbReference>
<dbReference type="GO" id="GO:0009252">
    <property type="term" value="P:peptidoglycan biosynthetic process"/>
    <property type="evidence" value="ECO:0007669"/>
    <property type="project" value="UniProtKB-KW"/>
</dbReference>
<evidence type="ECO:0000256" key="13">
    <source>
        <dbReference type="ARBA" id="ARBA00049902"/>
    </source>
</evidence>
<dbReference type="Gene3D" id="1.10.3810.10">
    <property type="entry name" value="Biosynthetic peptidoglycan transglycosylase-like"/>
    <property type="match status" value="1"/>
</dbReference>
<dbReference type="SUPFAM" id="SSF56601">
    <property type="entry name" value="beta-lactamase/transpeptidase-like"/>
    <property type="match status" value="1"/>
</dbReference>
<dbReference type="FunFam" id="1.10.3810.10:FF:000001">
    <property type="entry name" value="Penicillin-binding protein 1A"/>
    <property type="match status" value="1"/>
</dbReference>
<dbReference type="AlphaFoldDB" id="A0A3N4CYK3"/>
<dbReference type="PANTHER" id="PTHR32282:SF33">
    <property type="entry name" value="PEPTIDOGLYCAN GLYCOSYLTRANSFERASE"/>
    <property type="match status" value="1"/>
</dbReference>
<evidence type="ECO:0000256" key="3">
    <source>
        <dbReference type="ARBA" id="ARBA00022645"/>
    </source>
</evidence>
<dbReference type="InterPro" id="IPR023346">
    <property type="entry name" value="Lysozyme-like_dom_sf"/>
</dbReference>
<comment type="catalytic activity">
    <reaction evidence="12">
        <text>Preferential cleavage: (Ac)2-L-Lys-D-Ala-|-D-Ala. Also transpeptidation of peptidyl-alanyl moieties that are N-acyl substituents of D-alanine.</text>
        <dbReference type="EC" id="3.4.16.4"/>
    </reaction>
</comment>